<proteinExistence type="predicted"/>
<reference evidence="2" key="1">
    <citation type="journal article" date="2022" name="Front. Microbiol.">
        <title>New perspectives on an old grouping: The genomic and phenotypic variability of Oxalobacter formigenes and the implications for calcium oxalate stone prevention.</title>
        <authorList>
            <person name="Chmiel J.A."/>
            <person name="Carr C."/>
            <person name="Stuivenberg G.A."/>
            <person name="Venema R."/>
            <person name="Chanyi R.M."/>
            <person name="Al K.F."/>
            <person name="Giguere D."/>
            <person name="Say H."/>
            <person name="Akouris P.P."/>
            <person name="Dominguez Romero S.A."/>
            <person name="Kwong A."/>
            <person name="Tai V."/>
            <person name="Koval S.F."/>
            <person name="Razvi H."/>
            <person name="Bjazevic J."/>
            <person name="Burton J.P."/>
        </authorList>
    </citation>
    <scope>NUCLEOTIDE SEQUENCE</scope>
    <source>
        <strain evidence="2">HOxNP-1</strain>
    </source>
</reference>
<evidence type="ECO:0000313" key="2">
    <source>
        <dbReference type="EMBL" id="WAV98044.1"/>
    </source>
</evidence>
<accession>A0ABY7JQ07</accession>
<feature type="compositionally biased region" description="Polar residues" evidence="1">
    <location>
        <begin position="1"/>
        <end position="17"/>
    </location>
</feature>
<evidence type="ECO:0000256" key="1">
    <source>
        <dbReference type="SAM" id="MobiDB-lite"/>
    </source>
</evidence>
<name>A0ABY7JQ07_9BURK</name>
<dbReference type="RefSeq" id="WP_269265663.1">
    <property type="nucleotide sequence ID" value="NZ_CP098248.1"/>
</dbReference>
<dbReference type="Proteomes" id="UP001164794">
    <property type="component" value="Chromosome"/>
</dbReference>
<evidence type="ECO:0008006" key="4">
    <source>
        <dbReference type="Google" id="ProtNLM"/>
    </source>
</evidence>
<sequence length="58" mass="6892">MQNRNGRLAGDTQNHLSQYRRKRRENRPVIIPEQEIAADNPFCTGKHFRQAENPVLYR</sequence>
<dbReference type="EMBL" id="CP098248">
    <property type="protein sequence ID" value="WAV98044.1"/>
    <property type="molecule type" value="Genomic_DNA"/>
</dbReference>
<evidence type="ECO:0000313" key="3">
    <source>
        <dbReference type="Proteomes" id="UP001164794"/>
    </source>
</evidence>
<feature type="region of interest" description="Disordered" evidence="1">
    <location>
        <begin position="1"/>
        <end position="28"/>
    </location>
</feature>
<keyword evidence="3" id="KW-1185">Reference proteome</keyword>
<organism evidence="2 3">
    <name type="scientific">Oxalobacter aliiformigenes</name>
    <dbReference type="NCBI Taxonomy" id="2946593"/>
    <lineage>
        <taxon>Bacteria</taxon>
        <taxon>Pseudomonadati</taxon>
        <taxon>Pseudomonadota</taxon>
        <taxon>Betaproteobacteria</taxon>
        <taxon>Burkholderiales</taxon>
        <taxon>Oxalobacteraceae</taxon>
        <taxon>Oxalobacter</taxon>
    </lineage>
</organism>
<gene>
    <name evidence="2" type="ORF">NB645_04770</name>
</gene>
<protein>
    <recommendedName>
        <fullName evidence="4">Transposase</fullName>
    </recommendedName>
</protein>